<evidence type="ECO:0000313" key="3">
    <source>
        <dbReference type="EMBL" id="MFC3453331.1"/>
    </source>
</evidence>
<name>A0ABV7P6D9_9PSEU</name>
<dbReference type="RefSeq" id="WP_378242086.1">
    <property type="nucleotide sequence ID" value="NZ_JBHRWK010000047.1"/>
</dbReference>
<organism evidence="3 4">
    <name type="scientific">Amycolatopsis speibonae</name>
    <dbReference type="NCBI Taxonomy" id="1450224"/>
    <lineage>
        <taxon>Bacteria</taxon>
        <taxon>Bacillati</taxon>
        <taxon>Actinomycetota</taxon>
        <taxon>Actinomycetes</taxon>
        <taxon>Pseudonocardiales</taxon>
        <taxon>Pseudonocardiaceae</taxon>
        <taxon>Amycolatopsis</taxon>
    </lineage>
</organism>
<reference evidence="4" key="1">
    <citation type="journal article" date="2019" name="Int. J. Syst. Evol. Microbiol.">
        <title>The Global Catalogue of Microorganisms (GCM) 10K type strain sequencing project: providing services to taxonomists for standard genome sequencing and annotation.</title>
        <authorList>
            <consortium name="The Broad Institute Genomics Platform"/>
            <consortium name="The Broad Institute Genome Sequencing Center for Infectious Disease"/>
            <person name="Wu L."/>
            <person name="Ma J."/>
        </authorList>
    </citation>
    <scope>NUCLEOTIDE SEQUENCE [LARGE SCALE GENOMIC DNA]</scope>
    <source>
        <strain evidence="4">CGMCC 4.7676</strain>
    </source>
</reference>
<proteinExistence type="predicted"/>
<evidence type="ECO:0000256" key="2">
    <source>
        <dbReference type="SAM" id="Phobius"/>
    </source>
</evidence>
<accession>A0ABV7P6D9</accession>
<feature type="region of interest" description="Disordered" evidence="1">
    <location>
        <begin position="318"/>
        <end position="351"/>
    </location>
</feature>
<dbReference type="EMBL" id="JBHRWK010000047">
    <property type="protein sequence ID" value="MFC3453331.1"/>
    <property type="molecule type" value="Genomic_DNA"/>
</dbReference>
<keyword evidence="2" id="KW-0812">Transmembrane</keyword>
<comment type="caution">
    <text evidence="3">The sequence shown here is derived from an EMBL/GenBank/DDBJ whole genome shotgun (WGS) entry which is preliminary data.</text>
</comment>
<keyword evidence="2" id="KW-1133">Transmembrane helix</keyword>
<sequence>MTGEIVAGQVVHHVLVREDRAVGMSIVNSSMDASSNAGPLKAWWGDQLAPHYRLKDGTGTPPEEAFTYTHLEDGQAAVLRRLAGGSGIGRNFCHAVVGPVSALDEIALPATCWRGWLQPEDSNDVLRPSDPASFTEWATRNRIKLLRRSADIPREQLIGLLALVCRYPRQALDVAGIDTELVPAALQAVKELATAVGRRPRPWTFSSFEDGFVPHRSLQFVFLRRLPDKMASGSGDRVVADLGEALPTGAVHQQVAAWLYGSLREIWHSGNADQHRRVRDWVELCDEIGKHTGRAEDFSDRFAQFASRRLNLALEAPAATVAPTEPPTEDDEARGGVHGTLPDPAEQPVPEIDEPESVTVEHDTVEYDTVEYGRRPTVAITTVLHEPLSRPRQGLPGSSSTYEAASESAPPPVVAPPPDPTWHRIMNARNAKELAAAIPGNGRVSLSVDERWRIWHKWQGPRLDEILRDLPQPEKDLCFQAILDLLVGTADDKAIQDEIARGLTEWLDKGNQAIYVDKAVSKRRTARQLSPTTRIGRLHAVLSGIGPILKITWSVLVLAIVLVTLGLLIGLGTIVVVLWT</sequence>
<keyword evidence="4" id="KW-1185">Reference proteome</keyword>
<feature type="region of interest" description="Disordered" evidence="1">
    <location>
        <begin position="386"/>
        <end position="414"/>
    </location>
</feature>
<gene>
    <name evidence="3" type="ORF">ACFOSH_28175</name>
</gene>
<feature type="transmembrane region" description="Helical" evidence="2">
    <location>
        <begin position="553"/>
        <end position="579"/>
    </location>
</feature>
<keyword evidence="2" id="KW-0472">Membrane</keyword>
<protein>
    <submittedName>
        <fullName evidence="3">Uncharacterized protein</fullName>
    </submittedName>
</protein>
<evidence type="ECO:0000256" key="1">
    <source>
        <dbReference type="SAM" id="MobiDB-lite"/>
    </source>
</evidence>
<evidence type="ECO:0000313" key="4">
    <source>
        <dbReference type="Proteomes" id="UP001595645"/>
    </source>
</evidence>
<dbReference type="Proteomes" id="UP001595645">
    <property type="component" value="Unassembled WGS sequence"/>
</dbReference>